<organism evidence="1">
    <name type="scientific">hydrothermal vent metagenome</name>
    <dbReference type="NCBI Taxonomy" id="652676"/>
    <lineage>
        <taxon>unclassified sequences</taxon>
        <taxon>metagenomes</taxon>
        <taxon>ecological metagenomes</taxon>
    </lineage>
</organism>
<dbReference type="SUPFAM" id="SSF48452">
    <property type="entry name" value="TPR-like"/>
    <property type="match status" value="1"/>
</dbReference>
<evidence type="ECO:0000313" key="1">
    <source>
        <dbReference type="EMBL" id="VAW25639.1"/>
    </source>
</evidence>
<protein>
    <submittedName>
        <fullName evidence="1">Uncharacterized protein</fullName>
    </submittedName>
</protein>
<proteinExistence type="predicted"/>
<accession>A0A3B0UM61</accession>
<reference evidence="1" key="1">
    <citation type="submission" date="2018-06" db="EMBL/GenBank/DDBJ databases">
        <authorList>
            <person name="Zhirakovskaya E."/>
        </authorList>
    </citation>
    <scope>NUCLEOTIDE SEQUENCE</scope>
</reference>
<gene>
    <name evidence="1" type="ORF">MNBD_BACTEROID04-1488</name>
</gene>
<name>A0A3B0UM61_9ZZZZ</name>
<sequence length="151" mass="17370">MGKQSILILVLCIVVTTTNAQKKSLSFKQVDSTSYALYLKQDWKSLITLGKKSRAEGIDFYYLKVRMGIAYYKEGKMLSAIKFLEEANKVDSYDVVVQEYLYWAYRYGGLVLESRLFYAKMSKILQNKIKLNLPFVTAIDLSVLATNNLDY</sequence>
<dbReference type="InterPro" id="IPR011990">
    <property type="entry name" value="TPR-like_helical_dom_sf"/>
</dbReference>
<feature type="non-terminal residue" evidence="1">
    <location>
        <position position="151"/>
    </location>
</feature>
<dbReference type="EMBL" id="UOER01000471">
    <property type="protein sequence ID" value="VAW25639.1"/>
    <property type="molecule type" value="Genomic_DNA"/>
</dbReference>
<dbReference type="AlphaFoldDB" id="A0A3B0UM61"/>